<feature type="domain" description="Peptidase M28" evidence="1">
    <location>
        <begin position="44"/>
        <end position="190"/>
    </location>
</feature>
<comment type="caution">
    <text evidence="2">The sequence shown here is derived from an EMBL/GenBank/DDBJ whole genome shotgun (WGS) entry which is preliminary data.</text>
</comment>
<dbReference type="InterPro" id="IPR007484">
    <property type="entry name" value="Peptidase_M28"/>
</dbReference>
<sequence>GFEWQSNYEDLKKHIEKEDTRERSAPSYIDQVAKTIKERQGTYAHPPDNLDVWVVFPGAEEGLMLGMREWLRAHRRDLDPRRTFFVNVDTVGNGEVRFITREGFVVLSRHDRRLVEISQAIADSEEAPAAQPHVLRLGTDGVIPLTRGFPSITVCSLDENDRAPNRHRHSDTPDHVEPAAVDRATNFVEELVRRIGRELV</sequence>
<dbReference type="Gene3D" id="3.40.630.10">
    <property type="entry name" value="Zn peptidases"/>
    <property type="match status" value="1"/>
</dbReference>
<accession>A0A0F9GXU3</accession>
<protein>
    <recommendedName>
        <fullName evidence="1">Peptidase M28 domain-containing protein</fullName>
    </recommendedName>
</protein>
<dbReference type="AlphaFoldDB" id="A0A0F9GXU3"/>
<reference evidence="2" key="1">
    <citation type="journal article" date="2015" name="Nature">
        <title>Complex archaea that bridge the gap between prokaryotes and eukaryotes.</title>
        <authorList>
            <person name="Spang A."/>
            <person name="Saw J.H."/>
            <person name="Jorgensen S.L."/>
            <person name="Zaremba-Niedzwiedzka K."/>
            <person name="Martijn J."/>
            <person name="Lind A.E."/>
            <person name="van Eijk R."/>
            <person name="Schleper C."/>
            <person name="Guy L."/>
            <person name="Ettema T.J."/>
        </authorList>
    </citation>
    <scope>NUCLEOTIDE SEQUENCE</scope>
</reference>
<evidence type="ECO:0000313" key="2">
    <source>
        <dbReference type="EMBL" id="KKL67917.1"/>
    </source>
</evidence>
<evidence type="ECO:0000259" key="1">
    <source>
        <dbReference type="Pfam" id="PF04389"/>
    </source>
</evidence>
<organism evidence="2">
    <name type="scientific">marine sediment metagenome</name>
    <dbReference type="NCBI Taxonomy" id="412755"/>
    <lineage>
        <taxon>unclassified sequences</taxon>
        <taxon>metagenomes</taxon>
        <taxon>ecological metagenomes</taxon>
    </lineage>
</organism>
<gene>
    <name evidence="2" type="ORF">LCGC14_2130200</name>
</gene>
<feature type="non-terminal residue" evidence="2">
    <location>
        <position position="1"/>
    </location>
</feature>
<dbReference type="SUPFAM" id="SSF53187">
    <property type="entry name" value="Zn-dependent exopeptidases"/>
    <property type="match status" value="1"/>
</dbReference>
<name>A0A0F9GXU3_9ZZZZ</name>
<proteinExistence type="predicted"/>
<dbReference type="Pfam" id="PF04389">
    <property type="entry name" value="Peptidase_M28"/>
    <property type="match status" value="1"/>
</dbReference>
<dbReference type="EMBL" id="LAZR01026703">
    <property type="protein sequence ID" value="KKL67917.1"/>
    <property type="molecule type" value="Genomic_DNA"/>
</dbReference>